<sequence>MLKYSLQAISSNRLKTFLIYISLTFTISAIFLITAISNGVIDMYSSMIKSDGDIIVTQAKIADTFFSNVNIGLLDKIDKLPQIKKASAFIVGASPVEKLPIVAIYGCSTNRFTNYSLTKGNYPKANEVIIGKSIYRDLSNKKSITISNKEFNISGVYSSKIGFENGGIVMNIDEAGEIFNKSASMLLINIDKLSKIDEVVSQIQLLSDKIEVKSTKIFIDNYNQFKIIQKSSLVISLVAFIMGLITIGAIMSITVNQRQDEFGIMKALGISSFKIINGLIIESFILAFIGFITALAISYGVLELIKNSSSLQGYVNGEISLDMALIIFVTTLAMTILGSIIPAYSASKIDPIILIQRGSR</sequence>
<evidence type="ECO:0000259" key="9">
    <source>
        <dbReference type="Pfam" id="PF12704"/>
    </source>
</evidence>
<protein>
    <submittedName>
        <fullName evidence="10">ABC transporter permease protein</fullName>
    </submittedName>
</protein>
<evidence type="ECO:0000259" key="8">
    <source>
        <dbReference type="Pfam" id="PF02687"/>
    </source>
</evidence>
<name>A0A1W1EIL8_9ZZZZ</name>
<evidence type="ECO:0000256" key="5">
    <source>
        <dbReference type="ARBA" id="ARBA00023136"/>
    </source>
</evidence>
<dbReference type="AlphaFoldDB" id="A0A1W1EIL8"/>
<comment type="similarity">
    <text evidence="6">Belongs to the ABC-4 integral membrane protein family.</text>
</comment>
<keyword evidence="5 7" id="KW-0472">Membrane</keyword>
<dbReference type="InterPro" id="IPR025857">
    <property type="entry name" value="MacB_PCD"/>
</dbReference>
<evidence type="ECO:0000256" key="4">
    <source>
        <dbReference type="ARBA" id="ARBA00022989"/>
    </source>
</evidence>
<organism evidence="10">
    <name type="scientific">hydrothermal vent metagenome</name>
    <dbReference type="NCBI Taxonomy" id="652676"/>
    <lineage>
        <taxon>unclassified sequences</taxon>
        <taxon>metagenomes</taxon>
        <taxon>ecological metagenomes</taxon>
    </lineage>
</organism>
<evidence type="ECO:0000256" key="1">
    <source>
        <dbReference type="ARBA" id="ARBA00004651"/>
    </source>
</evidence>
<feature type="transmembrane region" description="Helical" evidence="7">
    <location>
        <begin position="233"/>
        <end position="255"/>
    </location>
</feature>
<feature type="transmembrane region" description="Helical" evidence="7">
    <location>
        <begin position="17"/>
        <end position="41"/>
    </location>
</feature>
<evidence type="ECO:0000256" key="3">
    <source>
        <dbReference type="ARBA" id="ARBA00022692"/>
    </source>
</evidence>
<evidence type="ECO:0000256" key="7">
    <source>
        <dbReference type="SAM" id="Phobius"/>
    </source>
</evidence>
<evidence type="ECO:0000313" key="10">
    <source>
        <dbReference type="EMBL" id="SHO80704.1"/>
    </source>
</evidence>
<reference evidence="10" key="1">
    <citation type="submission" date="2016-10" db="EMBL/GenBank/DDBJ databases">
        <authorList>
            <person name="de Groot N.N."/>
        </authorList>
    </citation>
    <scope>NUCLEOTIDE SEQUENCE</scope>
</reference>
<feature type="transmembrane region" description="Helical" evidence="7">
    <location>
        <begin position="323"/>
        <end position="344"/>
    </location>
</feature>
<dbReference type="EMBL" id="FRYL01000016">
    <property type="protein sequence ID" value="SHO80704.1"/>
    <property type="molecule type" value="Genomic_DNA"/>
</dbReference>
<dbReference type="InterPro" id="IPR050250">
    <property type="entry name" value="Macrolide_Exporter_MacB"/>
</dbReference>
<dbReference type="GO" id="GO:0022857">
    <property type="term" value="F:transmembrane transporter activity"/>
    <property type="evidence" value="ECO:0007669"/>
    <property type="project" value="TreeGrafter"/>
</dbReference>
<dbReference type="GO" id="GO:0005886">
    <property type="term" value="C:plasma membrane"/>
    <property type="evidence" value="ECO:0007669"/>
    <property type="project" value="UniProtKB-SubCell"/>
</dbReference>
<gene>
    <name evidence="10" type="ORF">MNB_SV-15-307</name>
</gene>
<dbReference type="Pfam" id="PF02687">
    <property type="entry name" value="FtsX"/>
    <property type="match status" value="1"/>
</dbReference>
<dbReference type="PANTHER" id="PTHR30572:SF4">
    <property type="entry name" value="ABC TRANSPORTER PERMEASE YTRF"/>
    <property type="match status" value="1"/>
</dbReference>
<evidence type="ECO:0000256" key="2">
    <source>
        <dbReference type="ARBA" id="ARBA00022475"/>
    </source>
</evidence>
<evidence type="ECO:0000256" key="6">
    <source>
        <dbReference type="ARBA" id="ARBA00038076"/>
    </source>
</evidence>
<feature type="transmembrane region" description="Helical" evidence="7">
    <location>
        <begin position="275"/>
        <end position="302"/>
    </location>
</feature>
<dbReference type="PANTHER" id="PTHR30572">
    <property type="entry name" value="MEMBRANE COMPONENT OF TRANSPORTER-RELATED"/>
    <property type="match status" value="1"/>
</dbReference>
<dbReference type="Pfam" id="PF12704">
    <property type="entry name" value="MacB_PCD"/>
    <property type="match status" value="1"/>
</dbReference>
<keyword evidence="3 7" id="KW-0812">Transmembrane</keyword>
<comment type="subcellular location">
    <subcellularLocation>
        <location evidence="1">Cell membrane</location>
        <topology evidence="1">Multi-pass membrane protein</topology>
    </subcellularLocation>
</comment>
<dbReference type="InterPro" id="IPR003838">
    <property type="entry name" value="ABC3_permease_C"/>
</dbReference>
<feature type="domain" description="ABC3 transporter permease C-terminal" evidence="8">
    <location>
        <begin position="234"/>
        <end position="351"/>
    </location>
</feature>
<accession>A0A1W1EIL8</accession>
<proteinExistence type="inferred from homology"/>
<feature type="domain" description="MacB-like periplasmic core" evidence="9">
    <location>
        <begin position="16"/>
        <end position="204"/>
    </location>
</feature>
<keyword evidence="2" id="KW-1003">Cell membrane</keyword>
<keyword evidence="4 7" id="KW-1133">Transmembrane helix</keyword>